<organism evidence="2 3">
    <name type="scientific">Streptomyces tremellae</name>
    <dbReference type="NCBI Taxonomy" id="1124239"/>
    <lineage>
        <taxon>Bacteria</taxon>
        <taxon>Bacillati</taxon>
        <taxon>Actinomycetota</taxon>
        <taxon>Actinomycetes</taxon>
        <taxon>Kitasatosporales</taxon>
        <taxon>Streptomycetaceae</taxon>
        <taxon>Streptomyces</taxon>
    </lineage>
</organism>
<dbReference type="EMBL" id="BAABEP010000002">
    <property type="protein sequence ID" value="GAA3711526.1"/>
    <property type="molecule type" value="Genomic_DNA"/>
</dbReference>
<gene>
    <name evidence="2" type="ORF">GCM10023082_06660</name>
</gene>
<name>A0ABP7E043_9ACTN</name>
<accession>A0ABP7E043</accession>
<proteinExistence type="predicted"/>
<evidence type="ECO:0000313" key="3">
    <source>
        <dbReference type="Proteomes" id="UP001499884"/>
    </source>
</evidence>
<sequence>MNGPSSAPRGERPGTRGTRWETVLTSTEVVVDDDTWNEEPPAANRETRRAIARKQRGKRNSAQR</sequence>
<dbReference type="Proteomes" id="UP001499884">
    <property type="component" value="Unassembled WGS sequence"/>
</dbReference>
<reference evidence="3" key="1">
    <citation type="journal article" date="2019" name="Int. J. Syst. Evol. Microbiol.">
        <title>The Global Catalogue of Microorganisms (GCM) 10K type strain sequencing project: providing services to taxonomists for standard genome sequencing and annotation.</title>
        <authorList>
            <consortium name="The Broad Institute Genomics Platform"/>
            <consortium name="The Broad Institute Genome Sequencing Center for Infectious Disease"/>
            <person name="Wu L."/>
            <person name="Ma J."/>
        </authorList>
    </citation>
    <scope>NUCLEOTIDE SEQUENCE [LARGE SCALE GENOMIC DNA]</scope>
    <source>
        <strain evidence="3">JCM 30846</strain>
    </source>
</reference>
<comment type="caution">
    <text evidence="2">The sequence shown here is derived from an EMBL/GenBank/DDBJ whole genome shotgun (WGS) entry which is preliminary data.</text>
</comment>
<feature type="compositionally biased region" description="Basic residues" evidence="1">
    <location>
        <begin position="50"/>
        <end position="64"/>
    </location>
</feature>
<evidence type="ECO:0000313" key="2">
    <source>
        <dbReference type="EMBL" id="GAA3711526.1"/>
    </source>
</evidence>
<evidence type="ECO:0000256" key="1">
    <source>
        <dbReference type="SAM" id="MobiDB-lite"/>
    </source>
</evidence>
<keyword evidence="3" id="KW-1185">Reference proteome</keyword>
<feature type="region of interest" description="Disordered" evidence="1">
    <location>
        <begin position="1"/>
        <end position="64"/>
    </location>
</feature>
<protein>
    <submittedName>
        <fullName evidence="2">Uncharacterized protein</fullName>
    </submittedName>
</protein>
<dbReference type="RefSeq" id="WP_345640823.1">
    <property type="nucleotide sequence ID" value="NZ_BAABEP010000002.1"/>
</dbReference>